<dbReference type="RefSeq" id="WP_285976269.1">
    <property type="nucleotide sequence ID" value="NZ_CP127221.1"/>
</dbReference>
<evidence type="ECO:0000313" key="3">
    <source>
        <dbReference type="Proteomes" id="UP001231445"/>
    </source>
</evidence>
<evidence type="ECO:0000313" key="2">
    <source>
        <dbReference type="EMBL" id="WIW95957.1"/>
    </source>
</evidence>
<reference evidence="2 3" key="1">
    <citation type="submission" date="2023-06" db="EMBL/GenBank/DDBJ databases">
        <title>Altererythrobacter rubellus NBRC 112769 genome.</title>
        <authorList>
            <person name="Zhang K."/>
        </authorList>
    </citation>
    <scope>NUCLEOTIDE SEQUENCE [LARGE SCALE GENOMIC DNA]</scope>
    <source>
        <strain evidence="2 3">NBRC 112769</strain>
    </source>
</reference>
<dbReference type="EMBL" id="CP127221">
    <property type="protein sequence ID" value="WIW95957.1"/>
    <property type="molecule type" value="Genomic_DNA"/>
</dbReference>
<gene>
    <name evidence="2" type="ORF">QQX03_02285</name>
</gene>
<sequence>MSKNFDEAQGKEEPSPARLFTRKQRLAMPGEDPNRCEQLYAELCRHFEPRDPIEAMWVNDVAVVTAKIEFLRKCHRAATLVSLRRAVRSNAHFTRDISSEETEPAAIEILTDTYDLKKKPGVYDSEENLPIVRLLGASSLNSLSKEEDFMGLEFAALRERDRIIAQIGRKRQEEMRAAVTIIDAQCGDDNAEE</sequence>
<evidence type="ECO:0000256" key="1">
    <source>
        <dbReference type="SAM" id="MobiDB-lite"/>
    </source>
</evidence>
<dbReference type="AlphaFoldDB" id="A0A9Y2B3A0"/>
<dbReference type="Proteomes" id="UP001231445">
    <property type="component" value="Chromosome"/>
</dbReference>
<accession>A0A9Y2B3A0</accession>
<protein>
    <submittedName>
        <fullName evidence="2">Uncharacterized protein</fullName>
    </submittedName>
</protein>
<keyword evidence="3" id="KW-1185">Reference proteome</keyword>
<feature type="compositionally biased region" description="Basic and acidic residues" evidence="1">
    <location>
        <begin position="1"/>
        <end position="15"/>
    </location>
</feature>
<organism evidence="2 3">
    <name type="scientific">Altererythrobacter rubellus</name>
    <dbReference type="NCBI Taxonomy" id="2173831"/>
    <lineage>
        <taxon>Bacteria</taxon>
        <taxon>Pseudomonadati</taxon>
        <taxon>Pseudomonadota</taxon>
        <taxon>Alphaproteobacteria</taxon>
        <taxon>Sphingomonadales</taxon>
        <taxon>Erythrobacteraceae</taxon>
        <taxon>Altererythrobacter</taxon>
    </lineage>
</organism>
<dbReference type="KEGG" id="arue:QQX03_02285"/>
<feature type="region of interest" description="Disordered" evidence="1">
    <location>
        <begin position="1"/>
        <end position="31"/>
    </location>
</feature>
<name>A0A9Y2B3A0_9SPHN</name>
<proteinExistence type="predicted"/>